<dbReference type="RefSeq" id="WP_289774146.1">
    <property type="nucleotide sequence ID" value="NZ_JANURU010000010.1"/>
</dbReference>
<dbReference type="PANTHER" id="PTHR30121:SF6">
    <property type="entry name" value="SLR6007 PROTEIN"/>
    <property type="match status" value="1"/>
</dbReference>
<feature type="compositionally biased region" description="Polar residues" evidence="1">
    <location>
        <begin position="113"/>
        <end position="139"/>
    </location>
</feature>
<feature type="compositionally biased region" description="Low complexity" evidence="1">
    <location>
        <begin position="190"/>
        <end position="201"/>
    </location>
</feature>
<accession>A0ABT7I5U9</accession>
<feature type="compositionally biased region" description="Basic and acidic residues" evidence="1">
    <location>
        <begin position="102"/>
        <end position="112"/>
    </location>
</feature>
<proteinExistence type="predicted"/>
<organism evidence="3 4">
    <name type="scientific">Campylobacter felis</name>
    <dbReference type="NCBI Taxonomy" id="2974565"/>
    <lineage>
        <taxon>Bacteria</taxon>
        <taxon>Pseudomonadati</taxon>
        <taxon>Campylobacterota</taxon>
        <taxon>Epsilonproteobacteria</taxon>
        <taxon>Campylobacterales</taxon>
        <taxon>Campylobacteraceae</taxon>
        <taxon>Campylobacter</taxon>
    </lineage>
</organism>
<dbReference type="SUPFAM" id="SSF52540">
    <property type="entry name" value="P-loop containing nucleoside triphosphate hydrolases"/>
    <property type="match status" value="1"/>
</dbReference>
<evidence type="ECO:0000313" key="4">
    <source>
        <dbReference type="Proteomes" id="UP001176223"/>
    </source>
</evidence>
<dbReference type="InterPro" id="IPR051162">
    <property type="entry name" value="T4SS_component"/>
</dbReference>
<evidence type="ECO:0000313" key="3">
    <source>
        <dbReference type="EMBL" id="MDL0147199.1"/>
    </source>
</evidence>
<dbReference type="PANTHER" id="PTHR30121">
    <property type="entry name" value="UNCHARACTERIZED PROTEIN YJGR-RELATED"/>
    <property type="match status" value="1"/>
</dbReference>
<feature type="domain" description="Helicase HerA central" evidence="2">
    <location>
        <begin position="363"/>
        <end position="605"/>
    </location>
</feature>
<dbReference type="InterPro" id="IPR027417">
    <property type="entry name" value="P-loop_NTPase"/>
</dbReference>
<sequence length="880" mass="98841">MLQKIQNNSFQSVIEGVPGILKDENEFQGVDRLADAMGVDSEFGFMIIASLVNDNEILGIENNIFELYSSLSPMAKRSEQESTSNARSEGESKTEGTNYSETKGENSGESRSETTAQNESEAQSENSGRSESTSQGTSRSKGDSYNSSSTNKESSVTESQGSSTTRTVGGSKSQAITKNEGESTSVTDGTNKSLTTSTNESTTTSNALTFEFIDKQSQDWLKYIDEILIPRIDYGKGKGMFVSSMFCFSNSQAVLEKLENTIISLFSGENGNKIPLRAFLLNDGKRLHAFRNLQLPKIKIENCDPKINSLLSQSYTSLGNWISSKELSLISGLPKKDVMGLELREEVEFGLNFQSPESENELVLGKLMQSGNITNKNVSIDKLSLDKHIFITGVTGSGKTTTCQNLLINSNKPFLVIEPAKTEYRILKKKYDDLLIFTLGKDTVAPFRLNPFEFFPHESITSRVDMIKASIEAAFDMEAAIPQIIESAIYECYKDKGWNIATNKNEIYGEIAFDDGIYSFPTLEDLNNKIENVVLKQGFDERLKNDYIGSIKARLNGLLVGSKGFMLNTKRSIDFRQLLDKRVVLEIEEIRNGSEKSLIMGFILSNILEAIKANFFSSERKHDIKHIILIEEAHRLLSKYQAGDSLNKKQGVEVFADMLAEIRKYGECLMIADQIPNKLTPEVLKNTNTKIVHRIFAADDKETIANTMALEEEQAQYLGKLETGVAVVFSGGFNKAVMCKIEQSSNTSSNDFIEENDLQRSVYEFYAKHFKSGVILGSSWLDKVDVEDIKSLLDIQRRGGVMKEIKRHYENKQKIAPKLLLSLKECEKQFSRKFLAKYFLLENNLNFEKENIALEFINKYLEERLTEDDVIYFKDELFLG</sequence>
<reference evidence="3" key="2">
    <citation type="journal article" date="2023" name="Microorganisms">
        <title>Isolation and Genomic Characteristics of Cat-Borne Campylobacter felis sp. nov. and Sheep-Borne Campylobacter ovis sp. nov.</title>
        <authorList>
            <person name="Wang H."/>
            <person name="Li Y."/>
            <person name="Gu Y."/>
            <person name="Zhou G."/>
            <person name="Chen X."/>
            <person name="Zhang X."/>
            <person name="Shao Z."/>
            <person name="Zhang J."/>
            <person name="Zhang M."/>
        </authorList>
    </citation>
    <scope>NUCLEOTIDE SEQUENCE</scope>
    <source>
        <strain evidence="3">XJK33-1</strain>
    </source>
</reference>
<feature type="compositionally biased region" description="Polar residues" evidence="1">
    <location>
        <begin position="160"/>
        <end position="189"/>
    </location>
</feature>
<reference evidence="3" key="1">
    <citation type="submission" date="2022-08" db="EMBL/GenBank/DDBJ databases">
        <authorList>
            <person name="Wang H."/>
        </authorList>
    </citation>
    <scope>NUCLEOTIDE SEQUENCE</scope>
    <source>
        <strain evidence="3">XJK33-1</strain>
    </source>
</reference>
<comment type="caution">
    <text evidence="3">The sequence shown here is derived from an EMBL/GenBank/DDBJ whole genome shotgun (WGS) entry which is preliminary data.</text>
</comment>
<gene>
    <name evidence="3" type="ORF">NYG95_06205</name>
</gene>
<dbReference type="InterPro" id="IPR002789">
    <property type="entry name" value="HerA_central"/>
</dbReference>
<evidence type="ECO:0000256" key="1">
    <source>
        <dbReference type="SAM" id="MobiDB-lite"/>
    </source>
</evidence>
<name>A0ABT7I5U9_9BACT</name>
<feature type="region of interest" description="Disordered" evidence="1">
    <location>
        <begin position="76"/>
        <end position="201"/>
    </location>
</feature>
<feature type="compositionally biased region" description="Low complexity" evidence="1">
    <location>
        <begin position="144"/>
        <end position="159"/>
    </location>
</feature>
<dbReference type="Gene3D" id="3.40.50.300">
    <property type="entry name" value="P-loop containing nucleotide triphosphate hydrolases"/>
    <property type="match status" value="2"/>
</dbReference>
<dbReference type="EMBL" id="JANURU010000010">
    <property type="protein sequence ID" value="MDL0147199.1"/>
    <property type="molecule type" value="Genomic_DNA"/>
</dbReference>
<protein>
    <recommendedName>
        <fullName evidence="2">Helicase HerA central domain-containing protein</fullName>
    </recommendedName>
</protein>
<dbReference type="Proteomes" id="UP001176223">
    <property type="component" value="Unassembled WGS sequence"/>
</dbReference>
<evidence type="ECO:0000259" key="2">
    <source>
        <dbReference type="Pfam" id="PF01935"/>
    </source>
</evidence>
<dbReference type="Pfam" id="PF01935">
    <property type="entry name" value="DUF87"/>
    <property type="match status" value="1"/>
</dbReference>
<keyword evidence="4" id="KW-1185">Reference proteome</keyword>